<name>A0A077NEZ5_XENBV</name>
<sequence>MSNIRLTETAVRCLEDIESFNALRLSPQKAIKITESLLRESITAISDDPKRYRFNASLLDLGLFVRERLDIDRGYRVLYEIKDDLIYILLFLSTKQDLTDALYRHQILRSLQ</sequence>
<dbReference type="InterPro" id="IPR035093">
    <property type="entry name" value="RelE/ParE_toxin_dom_sf"/>
</dbReference>
<dbReference type="Proteomes" id="UP000028511">
    <property type="component" value="Unassembled WGS sequence"/>
</dbReference>
<dbReference type="EMBL" id="CBSW010000155">
    <property type="protein sequence ID" value="CDG96942.1"/>
    <property type="molecule type" value="Genomic_DNA"/>
</dbReference>
<keyword evidence="1" id="KW-1277">Toxin-antitoxin system</keyword>
<accession>A0A077NEZ5</accession>
<organism evidence="2">
    <name type="scientific">Xenorhabdus bovienii str. puntauvense</name>
    <dbReference type="NCBI Taxonomy" id="1398201"/>
    <lineage>
        <taxon>Bacteria</taxon>
        <taxon>Pseudomonadati</taxon>
        <taxon>Pseudomonadota</taxon>
        <taxon>Gammaproteobacteria</taxon>
        <taxon>Enterobacterales</taxon>
        <taxon>Morganellaceae</taxon>
        <taxon>Xenorhabdus</taxon>
    </lineage>
</organism>
<dbReference type="RefSeq" id="WP_038217369.1">
    <property type="nucleotide sequence ID" value="NZ_CAWLWN010000203.1"/>
</dbReference>
<dbReference type="InterPro" id="IPR007712">
    <property type="entry name" value="RelE/ParE_toxin"/>
</dbReference>
<dbReference type="Pfam" id="PF05016">
    <property type="entry name" value="ParE_toxin"/>
    <property type="match status" value="1"/>
</dbReference>
<reference evidence="2" key="1">
    <citation type="submission" date="2013-07" db="EMBL/GenBank/DDBJ databases">
        <title>Sub-species coevolution in mutualistic symbiosis.</title>
        <authorList>
            <person name="Murfin K."/>
            <person name="Klassen J."/>
            <person name="Lee M."/>
            <person name="Forst S."/>
            <person name="Stock P."/>
            <person name="Goodrich-Blair H."/>
        </authorList>
    </citation>
    <scope>NUCLEOTIDE SEQUENCE [LARGE SCALE GENOMIC DNA]</scope>
    <source>
        <strain evidence="2">Puntauvense</strain>
    </source>
</reference>
<proteinExistence type="predicted"/>
<evidence type="ECO:0008006" key="3">
    <source>
        <dbReference type="Google" id="ProtNLM"/>
    </source>
</evidence>
<comment type="caution">
    <text evidence="2">The sequence shown here is derived from an EMBL/GenBank/DDBJ whole genome shotgun (WGS) entry which is preliminary data.</text>
</comment>
<dbReference type="HOGENOM" id="CLU_171744_0_0_6"/>
<evidence type="ECO:0000313" key="2">
    <source>
        <dbReference type="EMBL" id="CDG96942.1"/>
    </source>
</evidence>
<dbReference type="AlphaFoldDB" id="A0A077NEZ5"/>
<evidence type="ECO:0000256" key="1">
    <source>
        <dbReference type="ARBA" id="ARBA00022649"/>
    </source>
</evidence>
<dbReference type="Gene3D" id="3.30.2310.20">
    <property type="entry name" value="RelE-like"/>
    <property type="match status" value="1"/>
</dbReference>
<gene>
    <name evidence="2" type="ORF">XBP1_2380019</name>
</gene>
<protein>
    <recommendedName>
        <fullName evidence="3">Type II toxin-antitoxin system RelE/ParE family toxin</fullName>
    </recommendedName>
</protein>